<accession>A0A1B6JVS4</accession>
<dbReference type="AlphaFoldDB" id="A0A1B6JVS4"/>
<evidence type="ECO:0000259" key="1">
    <source>
        <dbReference type="Pfam" id="PF25273"/>
    </source>
</evidence>
<reference evidence="2" key="1">
    <citation type="submission" date="2015-11" db="EMBL/GenBank/DDBJ databases">
        <title>De novo transcriptome assembly of four potential Pierce s Disease insect vectors from Arizona vineyards.</title>
        <authorList>
            <person name="Tassone E.E."/>
        </authorList>
    </citation>
    <scope>NUCLEOTIDE SEQUENCE</scope>
</reference>
<dbReference type="InterPro" id="IPR057191">
    <property type="entry name" value="DUF7869"/>
</dbReference>
<name>A0A1B6JVS4_9HEMI</name>
<feature type="non-terminal residue" evidence="2">
    <location>
        <position position="1"/>
    </location>
</feature>
<dbReference type="PANTHER" id="PTHR34415:SF1">
    <property type="entry name" value="INTEGRASE CATALYTIC DOMAIN-CONTAINING PROTEIN"/>
    <property type="match status" value="1"/>
</dbReference>
<protein>
    <recommendedName>
        <fullName evidence="1">DUF7869 domain-containing protein</fullName>
    </recommendedName>
</protein>
<proteinExistence type="predicted"/>
<dbReference type="Pfam" id="PF25273">
    <property type="entry name" value="DUF7869"/>
    <property type="match status" value="1"/>
</dbReference>
<dbReference type="EMBL" id="GECU01004412">
    <property type="protein sequence ID" value="JAT03295.1"/>
    <property type="molecule type" value="Transcribed_RNA"/>
</dbReference>
<organism evidence="2">
    <name type="scientific">Homalodisca liturata</name>
    <dbReference type="NCBI Taxonomy" id="320908"/>
    <lineage>
        <taxon>Eukaryota</taxon>
        <taxon>Metazoa</taxon>
        <taxon>Ecdysozoa</taxon>
        <taxon>Arthropoda</taxon>
        <taxon>Hexapoda</taxon>
        <taxon>Insecta</taxon>
        <taxon>Pterygota</taxon>
        <taxon>Neoptera</taxon>
        <taxon>Paraneoptera</taxon>
        <taxon>Hemiptera</taxon>
        <taxon>Auchenorrhyncha</taxon>
        <taxon>Membracoidea</taxon>
        <taxon>Cicadellidae</taxon>
        <taxon>Cicadellinae</taxon>
        <taxon>Proconiini</taxon>
        <taxon>Homalodisca</taxon>
    </lineage>
</organism>
<gene>
    <name evidence="2" type="ORF">g.56943</name>
</gene>
<dbReference type="PANTHER" id="PTHR34415">
    <property type="entry name" value="INTEGRASE CATALYTIC DOMAIN-CONTAINING PROTEIN"/>
    <property type="match status" value="1"/>
</dbReference>
<sequence length="231" mass="26893">WIFCYHEGQNKRGPDEVCSFLKTYLDQVSDLYDELHVYAGNCADQNKNHAVSRFFMALTNMGRFKKIKQFFPIVGHSYSRCDKDFSIIKRRFRKRDRLYIVHELTSLKIQSSSSQKFLVVEANEDIIYDYQSCWPNFCKKSPIYCETKKKPKQEQISFGISSLYHFEYDTETKGVCTAISCINGIVKHSFRLAHSTMVQVQLPTSLLYSELGTPLKLNKMIDIEKASICSR</sequence>
<feature type="domain" description="DUF7869" evidence="1">
    <location>
        <begin position="13"/>
        <end position="132"/>
    </location>
</feature>
<evidence type="ECO:0000313" key="2">
    <source>
        <dbReference type="EMBL" id="JAT03295.1"/>
    </source>
</evidence>